<accession>A0A2S1JG55</accession>
<organism evidence="1">
    <name type="scientific">Klebsiella pneumoniae</name>
    <dbReference type="NCBI Taxonomy" id="573"/>
    <lineage>
        <taxon>Bacteria</taxon>
        <taxon>Pseudomonadati</taxon>
        <taxon>Pseudomonadota</taxon>
        <taxon>Gammaproteobacteria</taxon>
        <taxon>Enterobacterales</taxon>
        <taxon>Enterobacteriaceae</taxon>
        <taxon>Klebsiella/Raoultella group</taxon>
        <taxon>Klebsiella</taxon>
        <taxon>Klebsiella pneumoniae complex</taxon>
    </lineage>
</organism>
<geneLocation type="plasmid" evidence="1">
    <name>pA1705-qnrS</name>
</geneLocation>
<protein>
    <submittedName>
        <fullName evidence="1">Uncharacterized protein</fullName>
    </submittedName>
</protein>
<dbReference type="EMBL" id="MG764551">
    <property type="protein sequence ID" value="AWF77325.1"/>
    <property type="molecule type" value="Genomic_DNA"/>
</dbReference>
<dbReference type="AlphaFoldDB" id="A0A2S1JG55"/>
<name>A0A2S1JG55_KLEPN</name>
<keyword evidence="1" id="KW-0614">Plasmid</keyword>
<proteinExistence type="predicted"/>
<evidence type="ECO:0000313" key="1">
    <source>
        <dbReference type="EMBL" id="AWF77325.1"/>
    </source>
</evidence>
<reference evidence="1" key="1">
    <citation type="submission" date="2018-01" db="EMBL/GenBank/DDBJ databases">
        <title>Complete sequence of pA1705-qnrS.</title>
        <authorList>
            <person name="Feng J."/>
            <person name="Zeng L."/>
            <person name="Jiang X."/>
            <person name="Zhan Z."/>
            <person name="Luo W."/>
            <person name="Zhao Y."/>
            <person name="Tong Y."/>
            <person name="Zhou D."/>
        </authorList>
    </citation>
    <scope>NUCLEOTIDE SEQUENCE</scope>
    <source>
        <strain evidence="1">A1705</strain>
        <plasmid evidence="1">pA1705-qnrS</plasmid>
    </source>
</reference>
<sequence>MGDGKRLEFLVLTSSLNSLLIAPTRAGYITKNNVTLAASSDV</sequence>